<dbReference type="AlphaFoldDB" id="K0J0S0"/>
<dbReference type="InterPro" id="IPR000515">
    <property type="entry name" value="MetI-like"/>
</dbReference>
<evidence type="ECO:0000256" key="1">
    <source>
        <dbReference type="ARBA" id="ARBA00004651"/>
    </source>
</evidence>
<reference evidence="10 11" key="1">
    <citation type="submission" date="2011-01" db="EMBL/GenBank/DDBJ databases">
        <title>Whole genome sequence of Amphibacillus xylinus NBRC 15112.</title>
        <authorList>
            <person name="Nakazawa H."/>
            <person name="Katano Y."/>
            <person name="Nakamura S."/>
            <person name="Sasagawa M."/>
            <person name="Fukada J."/>
            <person name="Arai T."/>
            <person name="Sasakura N."/>
            <person name="Mochizuki D."/>
            <person name="Hosoyama A."/>
            <person name="Harada K."/>
            <person name="Horikawa H."/>
            <person name="Kato Y."/>
            <person name="Harada T."/>
            <person name="Sasaki K."/>
            <person name="Sekiguchi M."/>
            <person name="Hodoyama M."/>
            <person name="Nishiko R."/>
            <person name="Narita H."/>
            <person name="Hanamaki A."/>
            <person name="Hata C."/>
            <person name="Konno Y."/>
            <person name="Niimura Y."/>
            <person name="Yamazaki S."/>
            <person name="Fujita N."/>
        </authorList>
    </citation>
    <scope>NUCLEOTIDE SEQUENCE [LARGE SCALE GENOMIC DNA]</scope>
    <source>
        <strain evidence="11">ATCC 51415 / DSM 6626 / JCM 7361 / LMG 17667 / NBRC 15112 / Ep01</strain>
    </source>
</reference>
<dbReference type="eggNOG" id="COG0765">
    <property type="taxonomic scope" value="Bacteria"/>
</dbReference>
<keyword evidence="11" id="KW-1185">Reference proteome</keyword>
<dbReference type="OrthoDB" id="9805999at2"/>
<protein>
    <submittedName>
        <fullName evidence="10">Putative ABC transporter permease protein</fullName>
    </submittedName>
</protein>
<evidence type="ECO:0000259" key="9">
    <source>
        <dbReference type="PROSITE" id="PS50928"/>
    </source>
</evidence>
<keyword evidence="4 8" id="KW-0812">Transmembrane</keyword>
<feature type="transmembrane region" description="Helical" evidence="8">
    <location>
        <begin position="189"/>
        <end position="209"/>
    </location>
</feature>
<keyword evidence="3" id="KW-1003">Cell membrane</keyword>
<dbReference type="Proteomes" id="UP000006294">
    <property type="component" value="Chromosome"/>
</dbReference>
<evidence type="ECO:0000256" key="6">
    <source>
        <dbReference type="ARBA" id="ARBA00022989"/>
    </source>
</evidence>
<evidence type="ECO:0000313" key="11">
    <source>
        <dbReference type="Proteomes" id="UP000006294"/>
    </source>
</evidence>
<dbReference type="GO" id="GO:0006865">
    <property type="term" value="P:amino acid transport"/>
    <property type="evidence" value="ECO:0007669"/>
    <property type="project" value="UniProtKB-KW"/>
</dbReference>
<keyword evidence="2 8" id="KW-0813">Transport</keyword>
<gene>
    <name evidence="10" type="ordered locus">AXY_06050</name>
</gene>
<feature type="domain" description="ABC transmembrane type-1" evidence="9">
    <location>
        <begin position="22"/>
        <end position="207"/>
    </location>
</feature>
<organism evidence="10 11">
    <name type="scientific">Amphibacillus xylanus (strain ATCC 51415 / DSM 6626 / JCM 7361 / LMG 17667 / NBRC 15112 / Ep01)</name>
    <dbReference type="NCBI Taxonomy" id="698758"/>
    <lineage>
        <taxon>Bacteria</taxon>
        <taxon>Bacillati</taxon>
        <taxon>Bacillota</taxon>
        <taxon>Bacilli</taxon>
        <taxon>Bacillales</taxon>
        <taxon>Bacillaceae</taxon>
        <taxon>Amphibacillus</taxon>
    </lineage>
</organism>
<comment type="similarity">
    <text evidence="8">Belongs to the binding-protein-dependent transport system permease family.</text>
</comment>
<dbReference type="NCBIfam" id="TIGR01726">
    <property type="entry name" value="HEQRo_perm_3TM"/>
    <property type="match status" value="1"/>
</dbReference>
<dbReference type="HOGENOM" id="CLU_019602_1_0_9"/>
<name>K0J0S0_AMPXN</name>
<feature type="transmembrane region" description="Helical" evidence="8">
    <location>
        <begin position="24"/>
        <end position="46"/>
    </location>
</feature>
<dbReference type="GO" id="GO:0043190">
    <property type="term" value="C:ATP-binding cassette (ABC) transporter complex"/>
    <property type="evidence" value="ECO:0007669"/>
    <property type="project" value="InterPro"/>
</dbReference>
<evidence type="ECO:0000256" key="7">
    <source>
        <dbReference type="ARBA" id="ARBA00023136"/>
    </source>
</evidence>
<dbReference type="EMBL" id="AP012050">
    <property type="protein sequence ID" value="BAM46737.1"/>
    <property type="molecule type" value="Genomic_DNA"/>
</dbReference>
<dbReference type="STRING" id="698758.AXY_06050"/>
<dbReference type="PANTHER" id="PTHR30614">
    <property type="entry name" value="MEMBRANE COMPONENT OF AMINO ACID ABC TRANSPORTER"/>
    <property type="match status" value="1"/>
</dbReference>
<dbReference type="CDD" id="cd06261">
    <property type="entry name" value="TM_PBP2"/>
    <property type="match status" value="1"/>
</dbReference>
<keyword evidence="5" id="KW-0029">Amino-acid transport</keyword>
<dbReference type="PROSITE" id="PS50928">
    <property type="entry name" value="ABC_TM1"/>
    <property type="match status" value="1"/>
</dbReference>
<evidence type="ECO:0000256" key="2">
    <source>
        <dbReference type="ARBA" id="ARBA00022448"/>
    </source>
</evidence>
<feature type="transmembrane region" description="Helical" evidence="8">
    <location>
        <begin position="58"/>
        <end position="81"/>
    </location>
</feature>
<accession>K0J0S0</accession>
<evidence type="ECO:0000256" key="5">
    <source>
        <dbReference type="ARBA" id="ARBA00022970"/>
    </source>
</evidence>
<dbReference type="Pfam" id="PF00528">
    <property type="entry name" value="BPD_transp_1"/>
    <property type="match status" value="1"/>
</dbReference>
<keyword evidence="7 8" id="KW-0472">Membrane</keyword>
<evidence type="ECO:0000256" key="3">
    <source>
        <dbReference type="ARBA" id="ARBA00022475"/>
    </source>
</evidence>
<dbReference type="Gene3D" id="1.10.3720.10">
    <property type="entry name" value="MetI-like"/>
    <property type="match status" value="1"/>
</dbReference>
<dbReference type="PANTHER" id="PTHR30614:SF0">
    <property type="entry name" value="L-CYSTINE TRANSPORT SYSTEM PERMEASE PROTEIN TCYL"/>
    <property type="match status" value="1"/>
</dbReference>
<dbReference type="PATRIC" id="fig|698758.3.peg.607"/>
<dbReference type="SUPFAM" id="SSF161098">
    <property type="entry name" value="MetI-like"/>
    <property type="match status" value="1"/>
</dbReference>
<dbReference type="InterPro" id="IPR035906">
    <property type="entry name" value="MetI-like_sf"/>
</dbReference>
<evidence type="ECO:0000256" key="4">
    <source>
        <dbReference type="ARBA" id="ARBA00022692"/>
    </source>
</evidence>
<dbReference type="InterPro" id="IPR010065">
    <property type="entry name" value="AA_ABC_transptr_permease_3TM"/>
</dbReference>
<comment type="subcellular location">
    <subcellularLocation>
        <location evidence="1 8">Cell membrane</location>
        <topology evidence="1 8">Multi-pass membrane protein</topology>
    </subcellularLocation>
</comment>
<keyword evidence="6 8" id="KW-1133">Transmembrane helix</keyword>
<evidence type="ECO:0000256" key="8">
    <source>
        <dbReference type="RuleBase" id="RU363032"/>
    </source>
</evidence>
<proteinExistence type="inferred from homology"/>
<dbReference type="RefSeq" id="WP_015009342.1">
    <property type="nucleotide sequence ID" value="NC_018704.1"/>
</dbReference>
<evidence type="ECO:0000313" key="10">
    <source>
        <dbReference type="EMBL" id="BAM46737.1"/>
    </source>
</evidence>
<dbReference type="KEGG" id="axl:AXY_06050"/>
<dbReference type="GO" id="GO:0022857">
    <property type="term" value="F:transmembrane transporter activity"/>
    <property type="evidence" value="ECO:0007669"/>
    <property type="project" value="InterPro"/>
</dbReference>
<dbReference type="InterPro" id="IPR043429">
    <property type="entry name" value="ArtM/GltK/GlnP/TcyL/YhdX-like"/>
</dbReference>
<sequence>MLLAFFDVKLAIENLPMILSGLPMTIYVSLISMGIGMVLGLFISLARQSANKLLQIPARIYISFMRGTPMLVFLFLIYFGLPAAGIEFTAFQSALIGFGLNSAAYIAEVNRAALSSVEYGQWEASYSLGLGYRDTLLGVILPQATRIAIPPLTNIFLDLVKATSLAAVITVPELFQKTQIAAGRSYDTMTMYILVALIYWPLCSLIAFIQERLEGYFNRFVN</sequence>